<evidence type="ECO:0008006" key="3">
    <source>
        <dbReference type="Google" id="ProtNLM"/>
    </source>
</evidence>
<sequence length="150" mass="16939">MEIPMKIPANVYTYLSKATGDVRREDRHAALDALDRLGIAHDTGFAQFYLTYQGPFVGPRPVAELFDLTDYSGIAGALDYVRDRYGFPVHVVPLTSDESEGMFLYDTRDGAVYDYELRDHARFIAGETDARWATFTAFLAWYFDETAADA</sequence>
<dbReference type="AlphaFoldDB" id="A0AB73G207"/>
<protein>
    <recommendedName>
        <fullName evidence="3">SMI1/KNR4 family protein</fullName>
    </recommendedName>
</protein>
<name>A0AB73G207_9BURK</name>
<accession>A0AB73G207</accession>
<dbReference type="EMBL" id="LOZE01000045">
    <property type="protein sequence ID" value="KVM34133.1"/>
    <property type="molecule type" value="Genomic_DNA"/>
</dbReference>
<comment type="caution">
    <text evidence="1">The sequence shown here is derived from an EMBL/GenBank/DDBJ whole genome shotgun (WGS) entry which is preliminary data.</text>
</comment>
<gene>
    <name evidence="1" type="ORF">WJ53_03270</name>
</gene>
<organism evidence="1 2">
    <name type="scientific">Burkholderia ubonensis</name>
    <dbReference type="NCBI Taxonomy" id="101571"/>
    <lineage>
        <taxon>Bacteria</taxon>
        <taxon>Pseudomonadati</taxon>
        <taxon>Pseudomonadota</taxon>
        <taxon>Betaproteobacteria</taxon>
        <taxon>Burkholderiales</taxon>
        <taxon>Burkholderiaceae</taxon>
        <taxon>Burkholderia</taxon>
        <taxon>Burkholderia cepacia complex</taxon>
    </lineage>
</organism>
<reference evidence="1 2" key="1">
    <citation type="submission" date="2015-11" db="EMBL/GenBank/DDBJ databases">
        <title>Expanding the genomic diversity of Burkholderia species for the development of highly accurate diagnostics.</title>
        <authorList>
            <person name="Sahl J."/>
            <person name="Keim P."/>
            <person name="Wagner D."/>
        </authorList>
    </citation>
    <scope>NUCLEOTIDE SEQUENCE [LARGE SCALE GENOMIC DNA]</scope>
    <source>
        <strain evidence="1 2">MSMB2058</strain>
    </source>
</reference>
<proteinExistence type="predicted"/>
<evidence type="ECO:0000313" key="2">
    <source>
        <dbReference type="Proteomes" id="UP000061665"/>
    </source>
</evidence>
<dbReference type="Proteomes" id="UP000061665">
    <property type="component" value="Unassembled WGS sequence"/>
</dbReference>
<evidence type="ECO:0000313" key="1">
    <source>
        <dbReference type="EMBL" id="KVM34133.1"/>
    </source>
</evidence>